<evidence type="ECO:0000256" key="3">
    <source>
        <dbReference type="ARBA" id="ARBA00022431"/>
    </source>
</evidence>
<keyword evidence="5 6" id="KW-0946">Virion</keyword>
<accession>A0AAU7ST45</accession>
<keyword evidence="7" id="KW-0175">Coiled coil</keyword>
<comment type="subcellular location">
    <subcellularLocation>
        <location evidence="1 6">Virion</location>
    </subcellularLocation>
</comment>
<comment type="similarity">
    <text evidence="2 6">Belongs to the anelloviridae capsid protein family.</text>
</comment>
<evidence type="ECO:0000256" key="7">
    <source>
        <dbReference type="SAM" id="Coils"/>
    </source>
</evidence>
<sequence>MPFWWRRRRKNWFGKFRYRRRYTKRRPRRRRRRIPKRRNRRFTRRRYKRKYKVRRKKPKIILKQWQPDSIKKCKIKGFSFLVLGANGRQSFCTTNQIKEYPIPKAPGGGGFGCETISLQWLYKEYLAHNNIWTTSNNFTDLLRYTGCKITFYRHPYTDFVIAYERQPPFKMNKFVYPELQPQNLLLRKHKKVLLSKQTKPNGRTKVTFKIGPPKQMSTKWFFQKEFADYNLLKIVASACTFQYPRYASNAQSNILTLYALNTDFWKQSTWATTPQHTNQPFKNYPTAPTKYYYKYYTEKGEQKQDCYTDPTGNDAYYASINYSTGIFKSSFLRAFWINTTDSWTSPSQADLPIIPLRYNPIEDTGFSNEVYLCSVNSGAFNKPTYSPNMSFNGVPLWMAFFGYWDFLLQDTANKGLYLTHMFVVKSPALKPIRQPTAQKYYPLVDYEFVFGKLPWDEYLDANTRKLWYPTAEKQVMSINNIVKTGPYVPKYDNKSDSTWELPYKYTFFFKWGGPQVTDPHVEDPKTRDTYPVPDKLLQTVQISNPAKLHTSTILHDWDYRRGIITQAALKRMSENLQTDTSLESDNSESPKKKTKITKELPCQQKIQEEIHQSLLSLCEEPICQETPQNLEQLIKQQQQEQQQLKRNLVLLLTHLKKEQRHLQLQTGLLE</sequence>
<feature type="region of interest" description="Disordered" evidence="8">
    <location>
        <begin position="576"/>
        <end position="596"/>
    </location>
</feature>
<evidence type="ECO:0000256" key="8">
    <source>
        <dbReference type="SAM" id="MobiDB-lite"/>
    </source>
</evidence>
<evidence type="ECO:0000256" key="6">
    <source>
        <dbReference type="RuleBase" id="RU361230"/>
    </source>
</evidence>
<keyword evidence="4 6" id="KW-0167">Capsid protein</keyword>
<dbReference type="GO" id="GO:0039615">
    <property type="term" value="C:T=1 icosahedral viral capsid"/>
    <property type="evidence" value="ECO:0007669"/>
    <property type="project" value="UniProtKB-UniRule"/>
</dbReference>
<name>A0AAU7ST45_9VIRU</name>
<protein>
    <recommendedName>
        <fullName evidence="6">Capsid protein</fullName>
    </recommendedName>
</protein>
<dbReference type="EMBL" id="PP857093">
    <property type="protein sequence ID" value="XBU06640.1"/>
    <property type="molecule type" value="Genomic_DNA"/>
</dbReference>
<evidence type="ECO:0000256" key="4">
    <source>
        <dbReference type="ARBA" id="ARBA00022561"/>
    </source>
</evidence>
<feature type="region of interest" description="Disordered" evidence="8">
    <location>
        <begin position="24"/>
        <end position="43"/>
    </location>
</feature>
<evidence type="ECO:0000256" key="2">
    <source>
        <dbReference type="ARBA" id="ARBA00006131"/>
    </source>
</evidence>
<dbReference type="InterPro" id="IPR004219">
    <property type="entry name" value="TTvirus_Unk"/>
</dbReference>
<reference evidence="9" key="1">
    <citation type="submission" date="2024-05" db="EMBL/GenBank/DDBJ databases">
        <authorList>
            <person name="Laubscher F."/>
            <person name="Chudzinski V."/>
            <person name="Cordey S."/>
            <person name="Hosszu-Fellous K."/>
            <person name="Kaiser L."/>
        </authorList>
    </citation>
    <scope>NUCLEOTIDE SEQUENCE</scope>
    <source>
        <strain evidence="9">1212D4-15</strain>
    </source>
</reference>
<feature type="coiled-coil region" evidence="7">
    <location>
        <begin position="627"/>
        <end position="654"/>
    </location>
</feature>
<organism evidence="9">
    <name type="scientific">Gammatorquevirus 001A</name>
    <dbReference type="NCBI Taxonomy" id="3163413"/>
    <lineage>
        <taxon>Viruses</taxon>
        <taxon>Monodnaviria</taxon>
        <taxon>Shotokuvirae</taxon>
        <taxon>Commensaviricota</taxon>
        <taxon>Cardeaviricetes</taxon>
        <taxon>Sanitavirales</taxon>
        <taxon>Anelloviridae</taxon>
        <taxon>Gammatorquevirus</taxon>
    </lineage>
</organism>
<evidence type="ECO:0000256" key="5">
    <source>
        <dbReference type="ARBA" id="ARBA00022844"/>
    </source>
</evidence>
<dbReference type="Pfam" id="PF02956">
    <property type="entry name" value="TT_ORF1"/>
    <property type="match status" value="1"/>
</dbReference>
<evidence type="ECO:0000256" key="1">
    <source>
        <dbReference type="ARBA" id="ARBA00004328"/>
    </source>
</evidence>
<comment type="function">
    <text evidence="6">Self-assembles to form an icosahedral capsid.</text>
</comment>
<keyword evidence="3 6" id="KW-1140">T=1 icosahedral capsid protein</keyword>
<proteinExistence type="inferred from homology"/>
<evidence type="ECO:0000313" key="9">
    <source>
        <dbReference type="EMBL" id="XBU06640.1"/>
    </source>
</evidence>